<evidence type="ECO:0000313" key="2">
    <source>
        <dbReference type="Proteomes" id="UP001296921"/>
    </source>
</evidence>
<evidence type="ECO:0000313" key="1">
    <source>
        <dbReference type="EMBL" id="MBK5145970.1"/>
    </source>
</evidence>
<sequence>MAFDMNAEINKAMGLVGEIFNRELSPRAYNVLCEAALIVGISALREREGDEFVRGFLEAAIQDLDKPIQFSISPPRRQ</sequence>
<dbReference type="RefSeq" id="WP_218468715.1">
    <property type="nucleotide sequence ID" value="NZ_JADRCR010000019.1"/>
</dbReference>
<organism evidence="1 2">
    <name type="scientific">Limnobaculum allomyrinae</name>
    <dbReference type="NCBI Taxonomy" id="2791986"/>
    <lineage>
        <taxon>Bacteria</taxon>
        <taxon>Pseudomonadati</taxon>
        <taxon>Pseudomonadota</taxon>
        <taxon>Gammaproteobacteria</taxon>
        <taxon>Enterobacterales</taxon>
        <taxon>Budviciaceae</taxon>
        <taxon>Limnobaculum</taxon>
    </lineage>
</organism>
<dbReference type="EMBL" id="JADRCR010000019">
    <property type="protein sequence ID" value="MBK5145970.1"/>
    <property type="molecule type" value="Genomic_DNA"/>
</dbReference>
<keyword evidence="2" id="KW-1185">Reference proteome</keyword>
<name>A0ABS1IW30_9GAMM</name>
<proteinExistence type="predicted"/>
<gene>
    <name evidence="1" type="ORF">I2494_20075</name>
</gene>
<reference evidence="1 2" key="1">
    <citation type="submission" date="2020-11" db="EMBL/GenBank/DDBJ databases">
        <title>Insectihabitans protaetiae gen. nov. sp. nov. and Insectihabitans allomyrinae sp. nov., isolated from larvae of Protaetia brevitarsis seulensis and Allomyrina dichotoma, respectively.</title>
        <authorList>
            <person name="Lee S.D."/>
            <person name="Byeon Y.-S."/>
            <person name="Kim S.-M."/>
            <person name="Yang H.L."/>
            <person name="Kim I.S."/>
        </authorList>
    </citation>
    <scope>NUCLEOTIDE SEQUENCE [LARGE SCALE GENOMIC DNA]</scope>
    <source>
        <strain evidence="1 2">BWR-B9</strain>
    </source>
</reference>
<dbReference type="Proteomes" id="UP001296921">
    <property type="component" value="Unassembled WGS sequence"/>
</dbReference>
<comment type="caution">
    <text evidence="1">The sequence shown here is derived from an EMBL/GenBank/DDBJ whole genome shotgun (WGS) entry which is preliminary data.</text>
</comment>
<evidence type="ECO:0008006" key="3">
    <source>
        <dbReference type="Google" id="ProtNLM"/>
    </source>
</evidence>
<accession>A0ABS1IW30</accession>
<protein>
    <recommendedName>
        <fullName evidence="3">Fumarase D</fullName>
    </recommendedName>
</protein>